<accession>A0A8S1K8Y6</accession>
<dbReference type="OMA" id="YLQESIC"/>
<dbReference type="Proteomes" id="UP000688137">
    <property type="component" value="Unassembled WGS sequence"/>
</dbReference>
<evidence type="ECO:0000313" key="2">
    <source>
        <dbReference type="EMBL" id="CAD8046938.1"/>
    </source>
</evidence>
<organism evidence="2 3">
    <name type="scientific">Paramecium primaurelia</name>
    <dbReference type="NCBI Taxonomy" id="5886"/>
    <lineage>
        <taxon>Eukaryota</taxon>
        <taxon>Sar</taxon>
        <taxon>Alveolata</taxon>
        <taxon>Ciliophora</taxon>
        <taxon>Intramacronucleata</taxon>
        <taxon>Oligohymenophorea</taxon>
        <taxon>Peniculida</taxon>
        <taxon>Parameciidae</taxon>
        <taxon>Paramecium</taxon>
    </lineage>
</organism>
<protein>
    <submittedName>
        <fullName evidence="2">Uncharacterized protein</fullName>
    </submittedName>
</protein>
<evidence type="ECO:0000313" key="3">
    <source>
        <dbReference type="Proteomes" id="UP000688137"/>
    </source>
</evidence>
<feature type="compositionally biased region" description="Polar residues" evidence="1">
    <location>
        <begin position="1"/>
        <end position="17"/>
    </location>
</feature>
<sequence>MPQSINYQTQNGKSSQESDSECEKEVDYLQESICSNEASIILLEPIIQDEQYLEKDTVAILGNLIVEHTNFTLFEYNSSIPRDGDCIINQKYQSKLREQLNNRIKQGNFGIFLKFNCSSKNKRGIKHNLKIANKIIKLIKEFINMQQKEKFQQSFSNSLDLFIAQLKTYQK</sequence>
<evidence type="ECO:0000256" key="1">
    <source>
        <dbReference type="SAM" id="MobiDB-lite"/>
    </source>
</evidence>
<dbReference type="EMBL" id="CAJJDM010000008">
    <property type="protein sequence ID" value="CAD8046938.1"/>
    <property type="molecule type" value="Genomic_DNA"/>
</dbReference>
<feature type="region of interest" description="Disordered" evidence="1">
    <location>
        <begin position="1"/>
        <end position="21"/>
    </location>
</feature>
<name>A0A8S1K8Y6_PARPR</name>
<comment type="caution">
    <text evidence="2">The sequence shown here is derived from an EMBL/GenBank/DDBJ whole genome shotgun (WGS) entry which is preliminary data.</text>
</comment>
<dbReference type="AlphaFoldDB" id="A0A8S1K8Y6"/>
<gene>
    <name evidence="2" type="ORF">PPRIM_AZ9-3.1.T0110177</name>
</gene>
<proteinExistence type="predicted"/>
<reference evidence="2" key="1">
    <citation type="submission" date="2021-01" db="EMBL/GenBank/DDBJ databases">
        <authorList>
            <consortium name="Genoscope - CEA"/>
            <person name="William W."/>
        </authorList>
    </citation>
    <scope>NUCLEOTIDE SEQUENCE</scope>
</reference>
<keyword evidence="3" id="KW-1185">Reference proteome</keyword>